<dbReference type="InterPro" id="IPR037140">
    <property type="entry name" value="VHL_beta_dom_sf"/>
</dbReference>
<dbReference type="InterPro" id="IPR002469">
    <property type="entry name" value="Peptidase_S9B_N"/>
</dbReference>
<feature type="region of interest" description="Disordered" evidence="1">
    <location>
        <begin position="1150"/>
        <end position="1174"/>
    </location>
</feature>
<dbReference type="InterPro" id="IPR001375">
    <property type="entry name" value="Peptidase_S9_cat"/>
</dbReference>
<dbReference type="Proteomes" id="UP000319908">
    <property type="component" value="Unassembled WGS sequence"/>
</dbReference>
<dbReference type="Gene3D" id="2.60.40.780">
    <property type="entry name" value="von Hippel-Lindau disease tumour suppressor, beta domain"/>
    <property type="match status" value="1"/>
</dbReference>
<feature type="domain" description="Peptidase S9 prolyl oligopeptidase catalytic" evidence="2">
    <location>
        <begin position="683"/>
        <end position="857"/>
    </location>
</feature>
<dbReference type="EMBL" id="SJPU01000002">
    <property type="protein sequence ID" value="TWU16162.1"/>
    <property type="molecule type" value="Genomic_DNA"/>
</dbReference>
<evidence type="ECO:0000259" key="2">
    <source>
        <dbReference type="Pfam" id="PF00326"/>
    </source>
</evidence>
<comment type="caution">
    <text evidence="5">The sequence shown here is derived from an EMBL/GenBank/DDBJ whole genome shotgun (WGS) entry which is preliminary data.</text>
</comment>
<feature type="region of interest" description="Disordered" evidence="1">
    <location>
        <begin position="872"/>
        <end position="895"/>
    </location>
</feature>
<dbReference type="Gene3D" id="2.140.10.30">
    <property type="entry name" value="Dipeptidylpeptidase IV, N-terminal domain"/>
    <property type="match status" value="1"/>
</dbReference>
<dbReference type="InterPro" id="IPR050278">
    <property type="entry name" value="Serine_Prot_S9B/DPPIV"/>
</dbReference>
<dbReference type="SUPFAM" id="SSF82171">
    <property type="entry name" value="DPP6 N-terminal domain-like"/>
    <property type="match status" value="1"/>
</dbReference>
<dbReference type="Pfam" id="PF05960">
    <property type="entry name" value="DUF885"/>
    <property type="match status" value="1"/>
</dbReference>
<keyword evidence="6" id="KW-1185">Reference proteome</keyword>
<organism evidence="5 6">
    <name type="scientific">Allorhodopirellula heiligendammensis</name>
    <dbReference type="NCBI Taxonomy" id="2714739"/>
    <lineage>
        <taxon>Bacteria</taxon>
        <taxon>Pseudomonadati</taxon>
        <taxon>Planctomycetota</taxon>
        <taxon>Planctomycetia</taxon>
        <taxon>Pirellulales</taxon>
        <taxon>Pirellulaceae</taxon>
        <taxon>Allorhodopirellula</taxon>
    </lineage>
</organism>
<dbReference type="InterPro" id="IPR029058">
    <property type="entry name" value="AB_hydrolase_fold"/>
</dbReference>
<evidence type="ECO:0000259" key="3">
    <source>
        <dbReference type="Pfam" id="PF00930"/>
    </source>
</evidence>
<dbReference type="Pfam" id="PF01847">
    <property type="entry name" value="VHL"/>
    <property type="match status" value="1"/>
</dbReference>
<proteinExistence type="predicted"/>
<dbReference type="EC" id="3.4.14.12" evidence="5"/>
<keyword evidence="5" id="KW-0378">Hydrolase</keyword>
<feature type="region of interest" description="Disordered" evidence="1">
    <location>
        <begin position="178"/>
        <end position="208"/>
    </location>
</feature>
<dbReference type="InterPro" id="IPR024053">
    <property type="entry name" value="VHL_beta_dom"/>
</dbReference>
<dbReference type="GO" id="GO:0008236">
    <property type="term" value="F:serine-type peptidase activity"/>
    <property type="evidence" value="ECO:0007669"/>
    <property type="project" value="InterPro"/>
</dbReference>
<sequence>MRQMLSSSCRFVGLTNKRRSDDRFSSFTDRIDRVGTRPDPRLCPGGACFGMSTSGRHRSGMSTFNSQTAHPPESIGGVLNLGGSTPSLGRCLSFQREGDEAGPSLLMLALAVFITILSVVARIQPSHAADAAQEPASVRTTNLRIVPHWTDADHFWFRRDNASGETETVSVDATTGEMTVESEGGGQSGKSASALSGGEVPRSGPSDDVTEVEFVNETDQPVQLLWVDGSGRRQAYNKVAPGESVRQHTYVGHVWVATGDDDTFYGSVTAGPVPHKVSIQTVFPREQQQRRRRRSEDSQNDAKGQVRIRDGQLEQRAADDQSWQALQSINDVMEGEQSLFRPQVSPDGKVITVWKQTPGDHFEVFTLESSPRQGGRAELHRRPYELPGDRMDSYELIVVDSKTGTRIPTDFPVIDFGRPLVRWRGDHEMLIEKIDRGHQRFRLFVVDPVAGTIRTPIDEATNTFIWTGHGPPVRPVSYLTNSDEVIYASEESGYRHLYLVDLSGEQPTTPITSGNFLVREILEIDESKGEVWMTVGEYYDDQDPYHHHLAKVALDGSGFQVLTDGNGDHDIQFSPDRSYAIDTYSRVDLPPVHELRNCQSGELIAKLAIAARSVPAGKQAPLPTVFSAKGRDGETDIWGLICFPDDYDPKSDRVYPVIENIYAGPHDSHVPKKYRNSAWYHDLTSLGFIVVRIDGMGTANRSKAFHDVCWHNLKDAGFPDRIAWMKAAAKAYPAMDIDRVGIYGTSAGGQNACGALLFHGEFYDAAVAACGCHDNRMDKASWNEQWMGYPVGEHYAASSNIENAASLQGDLFLIVGELDENVPPESTFRLVDALIDADKRFDYLMIPGMGHSDGGEYGRQLTREFFVNKLQPKAEPDKAEPDKAESATGDTHAKAEERDDIITADQLNAIPTESSWRLAAERYTADYGSLTRRLPLSIAPERQLQLARLLDAWETKLATAKCYGETEQSDRGELAQRISRDREQWRSSVDDAKRIAAEYPFVAPLVELCDWQRRGEPQDWPAVAQTLEDIAREMEATANANGLPLEELASQFESWRTFYAEYDPQFDWWVGETAKRLSDRLQSWPRKDTNPTGEPETEAIPTGRPGPDEIIAENIVVAPMLDENYPDLTAYQDAATRHLPGVMKRYRSEMRRLDRDGRQRRKKDQVPASTDDDKERVLGQWKAALEQFCPDGKPFESWPRGDQVDYHLLMAEIEYQRQKIQFERKSEPIISRAADDSGISGRIATRERLMFELRREFIADTPEKLIELAQSQYEECRREMVKTAGEMGFGEDWQAAVEKIKTLHVAPGDQPALIRQTADASVQWIRDHDLLSIDRLAQTSWRMEMMSPQRQLVNPFFTGGEVISVSFPTSSMTADQKRQSLRANNKPFVRTTVHHELIPGHHFQFFQANRYETQRDGFGTPFWLEGWALYWEFLLEENGFARTPEERMGFLVWRAHRYARILFSLRFHLGKMSPDQCVDFLVDNVGFGRLSAEAEVRRSVGPSYPPLYQAAYMLGAMQLRQLAGRWISEERGSLKEFHDAVMQQGSVPIALLESLLWSDPERDGPLRRDESPQWNFTNH</sequence>
<feature type="domain" description="von Hippel-Lindau disease tumour suppressor beta" evidence="4">
    <location>
        <begin position="206"/>
        <end position="256"/>
    </location>
</feature>
<feature type="region of interest" description="Disordered" evidence="1">
    <location>
        <begin position="281"/>
        <end position="320"/>
    </location>
</feature>
<dbReference type="Pfam" id="PF00326">
    <property type="entry name" value="Peptidase_S9"/>
    <property type="match status" value="1"/>
</dbReference>
<evidence type="ECO:0000313" key="6">
    <source>
        <dbReference type="Proteomes" id="UP000319908"/>
    </source>
</evidence>
<dbReference type="Pfam" id="PF00930">
    <property type="entry name" value="DPPIV_N"/>
    <property type="match status" value="1"/>
</dbReference>
<gene>
    <name evidence="5" type="primary">ptpA_2</name>
    <name evidence="5" type="ORF">Poly21_33670</name>
</gene>
<accession>A0A5C6BWC7</accession>
<reference evidence="5 6" key="1">
    <citation type="journal article" date="2020" name="Antonie Van Leeuwenhoek">
        <title>Rhodopirellula heiligendammensis sp. nov., Rhodopirellula pilleata sp. nov., and Rhodopirellula solitaria sp. nov. isolated from natural or artificial marine surfaces in Northern Germany and California, USA, and emended description of the genus Rhodopirellula.</title>
        <authorList>
            <person name="Kallscheuer N."/>
            <person name="Wiegand S."/>
            <person name="Jogler M."/>
            <person name="Boedeker C."/>
            <person name="Peeters S.H."/>
            <person name="Rast P."/>
            <person name="Heuer A."/>
            <person name="Jetten M.S.M."/>
            <person name="Rohde M."/>
            <person name="Jogler C."/>
        </authorList>
    </citation>
    <scope>NUCLEOTIDE SEQUENCE [LARGE SCALE GENOMIC DNA]</scope>
    <source>
        <strain evidence="5 6">Poly21</strain>
    </source>
</reference>
<dbReference type="OrthoDB" id="9812921at2"/>
<protein>
    <submittedName>
        <fullName evidence="5">Prolyl tripeptidyl peptidase</fullName>
        <ecNumber evidence="5">3.4.14.12</ecNumber>
    </submittedName>
</protein>
<evidence type="ECO:0000256" key="1">
    <source>
        <dbReference type="SAM" id="MobiDB-lite"/>
    </source>
</evidence>
<feature type="region of interest" description="Disordered" evidence="1">
    <location>
        <begin position="1082"/>
        <end position="1108"/>
    </location>
</feature>
<evidence type="ECO:0000259" key="4">
    <source>
        <dbReference type="Pfam" id="PF01847"/>
    </source>
</evidence>
<evidence type="ECO:0000313" key="5">
    <source>
        <dbReference type="EMBL" id="TWU16162.1"/>
    </source>
</evidence>
<dbReference type="InterPro" id="IPR010281">
    <property type="entry name" value="DUF885"/>
</dbReference>
<dbReference type="PANTHER" id="PTHR11731">
    <property type="entry name" value="PROTEASE FAMILY S9B,C DIPEPTIDYL-PEPTIDASE IV-RELATED"/>
    <property type="match status" value="1"/>
</dbReference>
<dbReference type="PANTHER" id="PTHR11731:SF118">
    <property type="entry name" value="BLR1971 PROTEIN"/>
    <property type="match status" value="1"/>
</dbReference>
<feature type="compositionally biased region" description="Basic and acidic residues" evidence="1">
    <location>
        <begin position="307"/>
        <end position="319"/>
    </location>
</feature>
<feature type="domain" description="Dipeptidylpeptidase IV N-terminal" evidence="3">
    <location>
        <begin position="345"/>
        <end position="591"/>
    </location>
</feature>
<name>A0A5C6BWC7_9BACT</name>
<dbReference type="SUPFAM" id="SSF49468">
    <property type="entry name" value="VHL"/>
    <property type="match status" value="1"/>
</dbReference>
<dbReference type="GO" id="GO:0006508">
    <property type="term" value="P:proteolysis"/>
    <property type="evidence" value="ECO:0007669"/>
    <property type="project" value="InterPro"/>
</dbReference>
<dbReference type="SUPFAM" id="SSF53474">
    <property type="entry name" value="alpha/beta-Hydrolases"/>
    <property type="match status" value="1"/>
</dbReference>
<dbReference type="InterPro" id="IPR036208">
    <property type="entry name" value="VHL_sf"/>
</dbReference>
<dbReference type="Gene3D" id="3.40.50.1820">
    <property type="entry name" value="alpha/beta hydrolase"/>
    <property type="match status" value="1"/>
</dbReference>